<dbReference type="AlphaFoldDB" id="A0ABD3TZ86"/>
<name>A0ABD3TZ86_SINWO</name>
<sequence>MIVSSLRLLLLNGSMSTVFIPKQEKRYQCCQRLIMKKDCCIIMQFLDACQIPGQSRFWLLTTIKYMMAVFKAVNSHSKYALQILHFLAHQQASFSLYTANKSLKIKKRVKNVGSNKIMGTFSKQSRALAGMSNVAEHYDHGAGVIAFEEEMIIKDLRDVHPFKTEGSLSQQDNKAWVQHHTFIFGYETGK</sequence>
<gene>
    <name evidence="2" type="ORF">ACJMK2_020161</name>
</gene>
<keyword evidence="3" id="KW-1185">Reference proteome</keyword>
<reference evidence="2 3" key="1">
    <citation type="submission" date="2024-11" db="EMBL/GenBank/DDBJ databases">
        <title>Chromosome-level genome assembly of the freshwater bivalve Anodonta woodiana.</title>
        <authorList>
            <person name="Chen X."/>
        </authorList>
    </citation>
    <scope>NUCLEOTIDE SEQUENCE [LARGE SCALE GENOMIC DNA]</scope>
    <source>
        <strain evidence="2">MN2024</strain>
        <tissue evidence="2">Gills</tissue>
    </source>
</reference>
<feature type="chain" id="PRO_5044883445" evidence="1">
    <location>
        <begin position="17"/>
        <end position="190"/>
    </location>
</feature>
<evidence type="ECO:0000256" key="1">
    <source>
        <dbReference type="SAM" id="SignalP"/>
    </source>
</evidence>
<proteinExistence type="predicted"/>
<dbReference type="EMBL" id="JBJQND010000017">
    <property type="protein sequence ID" value="KAL3842100.1"/>
    <property type="molecule type" value="Genomic_DNA"/>
</dbReference>
<protein>
    <submittedName>
        <fullName evidence="2">Uncharacterized protein</fullName>
    </submittedName>
</protein>
<keyword evidence="1" id="KW-0732">Signal</keyword>
<organism evidence="2 3">
    <name type="scientific">Sinanodonta woodiana</name>
    <name type="common">Chinese pond mussel</name>
    <name type="synonym">Anodonta woodiana</name>
    <dbReference type="NCBI Taxonomy" id="1069815"/>
    <lineage>
        <taxon>Eukaryota</taxon>
        <taxon>Metazoa</taxon>
        <taxon>Spiralia</taxon>
        <taxon>Lophotrochozoa</taxon>
        <taxon>Mollusca</taxon>
        <taxon>Bivalvia</taxon>
        <taxon>Autobranchia</taxon>
        <taxon>Heteroconchia</taxon>
        <taxon>Palaeoheterodonta</taxon>
        <taxon>Unionida</taxon>
        <taxon>Unionoidea</taxon>
        <taxon>Unionidae</taxon>
        <taxon>Unioninae</taxon>
        <taxon>Sinanodonta</taxon>
    </lineage>
</organism>
<accession>A0ABD3TZ86</accession>
<comment type="caution">
    <text evidence="2">The sequence shown here is derived from an EMBL/GenBank/DDBJ whole genome shotgun (WGS) entry which is preliminary data.</text>
</comment>
<dbReference type="Proteomes" id="UP001634394">
    <property type="component" value="Unassembled WGS sequence"/>
</dbReference>
<evidence type="ECO:0000313" key="3">
    <source>
        <dbReference type="Proteomes" id="UP001634394"/>
    </source>
</evidence>
<feature type="signal peptide" evidence="1">
    <location>
        <begin position="1"/>
        <end position="16"/>
    </location>
</feature>
<evidence type="ECO:0000313" key="2">
    <source>
        <dbReference type="EMBL" id="KAL3842100.1"/>
    </source>
</evidence>